<proteinExistence type="predicted"/>
<dbReference type="Proteomes" id="UP000239899">
    <property type="component" value="Unassembled WGS sequence"/>
</dbReference>
<feature type="transmembrane region" description="Helical" evidence="2">
    <location>
        <begin position="237"/>
        <end position="262"/>
    </location>
</feature>
<feature type="transmembrane region" description="Helical" evidence="2">
    <location>
        <begin position="204"/>
        <end position="225"/>
    </location>
</feature>
<feature type="compositionally biased region" description="Basic and acidic residues" evidence="1">
    <location>
        <begin position="67"/>
        <end position="80"/>
    </location>
</feature>
<dbReference type="STRING" id="3076.A0A2P6TQD3"/>
<name>A0A2P6TQD3_CHLSO</name>
<keyword evidence="2" id="KW-1133">Transmembrane helix</keyword>
<evidence type="ECO:0000313" key="3">
    <source>
        <dbReference type="EMBL" id="PRW56237.1"/>
    </source>
</evidence>
<feature type="compositionally biased region" description="Basic and acidic residues" evidence="1">
    <location>
        <begin position="40"/>
        <end position="54"/>
    </location>
</feature>
<evidence type="ECO:0000313" key="4">
    <source>
        <dbReference type="Proteomes" id="UP000239899"/>
    </source>
</evidence>
<organism evidence="3 4">
    <name type="scientific">Chlorella sorokiniana</name>
    <name type="common">Freshwater green alga</name>
    <dbReference type="NCBI Taxonomy" id="3076"/>
    <lineage>
        <taxon>Eukaryota</taxon>
        <taxon>Viridiplantae</taxon>
        <taxon>Chlorophyta</taxon>
        <taxon>core chlorophytes</taxon>
        <taxon>Trebouxiophyceae</taxon>
        <taxon>Chlorellales</taxon>
        <taxon>Chlorellaceae</taxon>
        <taxon>Chlorella clade</taxon>
        <taxon>Chlorella</taxon>
    </lineage>
</organism>
<gene>
    <name evidence="3" type="ORF">C2E21_5120</name>
</gene>
<comment type="caution">
    <text evidence="3">The sequence shown here is derived from an EMBL/GenBank/DDBJ whole genome shotgun (WGS) entry which is preliminary data.</text>
</comment>
<evidence type="ECO:0000256" key="1">
    <source>
        <dbReference type="SAM" id="MobiDB-lite"/>
    </source>
</evidence>
<dbReference type="OrthoDB" id="10537205at2759"/>
<feature type="transmembrane region" description="Helical" evidence="2">
    <location>
        <begin position="175"/>
        <end position="192"/>
    </location>
</feature>
<keyword evidence="2" id="KW-0472">Membrane</keyword>
<feature type="region of interest" description="Disordered" evidence="1">
    <location>
        <begin position="15"/>
        <end position="86"/>
    </location>
</feature>
<dbReference type="AlphaFoldDB" id="A0A2P6TQD3"/>
<reference evidence="3 4" key="1">
    <citation type="journal article" date="2018" name="Plant J.">
        <title>Genome sequences of Chlorella sorokiniana UTEX 1602 and Micractinium conductrix SAG 241.80: implications to maltose excretion by a green alga.</title>
        <authorList>
            <person name="Arriola M.B."/>
            <person name="Velmurugan N."/>
            <person name="Zhang Y."/>
            <person name="Plunkett M.H."/>
            <person name="Hondzo H."/>
            <person name="Barney B.M."/>
        </authorList>
    </citation>
    <scope>NUCLEOTIDE SEQUENCE [LARGE SCALE GENOMIC DNA]</scope>
    <source>
        <strain evidence="4">UTEX 1602</strain>
    </source>
</reference>
<protein>
    <submittedName>
        <fullName evidence="3">Cytochrome c biogenesis</fullName>
    </submittedName>
</protein>
<keyword evidence="4" id="KW-1185">Reference proteome</keyword>
<evidence type="ECO:0000256" key="2">
    <source>
        <dbReference type="SAM" id="Phobius"/>
    </source>
</evidence>
<dbReference type="EMBL" id="LHPG02000009">
    <property type="protein sequence ID" value="PRW56237.1"/>
    <property type="molecule type" value="Genomic_DNA"/>
</dbReference>
<feature type="transmembrane region" description="Helical" evidence="2">
    <location>
        <begin position="134"/>
        <end position="155"/>
    </location>
</feature>
<sequence length="302" mass="32115">MGLVRQLIAEAINATQRPADGAPPPAAAATADQPAVGTKDVARDSHDLDYKHEAAAPYAAPAPPAEMGRHGRDRKRDRGQLKKGGLSSMLRPLKGYEDEGPCCLIKLPLRYFNACGMAKSQDKRRSQSLDVAQGLAYSLIVVGAIFLGLTASGNFMGSVEDMKYVGTFAPAIAKYSVYIFAGLTGVVGALLTRRACAAGTSFRPAVIILLVAAAAVLASLGLGGYQISKAAELHSAWWTYLISALMIVQRILYLVMLGYLLYTMKEASEDASIREQMLSRQRAHEAAKYGTAPPADKGAALV</sequence>
<accession>A0A2P6TQD3</accession>
<keyword evidence="2" id="KW-0812">Transmembrane</keyword>